<dbReference type="InterPro" id="IPR051156">
    <property type="entry name" value="Mito/Outer_Membr_Metalloprot"/>
</dbReference>
<comment type="cofactor">
    <cofactor evidence="6">
        <name>Zn(2+)</name>
        <dbReference type="ChEBI" id="CHEBI:29105"/>
    </cofactor>
    <text evidence="6">Binds 1 zinc ion per subunit.</text>
</comment>
<dbReference type="PANTHER" id="PTHR22726:SF1">
    <property type="entry name" value="METALLOENDOPEPTIDASE OMA1, MITOCHONDRIAL"/>
    <property type="match status" value="1"/>
</dbReference>
<dbReference type="GO" id="GO:0051603">
    <property type="term" value="P:proteolysis involved in protein catabolic process"/>
    <property type="evidence" value="ECO:0007669"/>
    <property type="project" value="TreeGrafter"/>
</dbReference>
<evidence type="ECO:0000313" key="9">
    <source>
        <dbReference type="EMBL" id="NLR75488.1"/>
    </source>
</evidence>
<keyword evidence="7" id="KW-0812">Transmembrane</keyword>
<proteinExistence type="inferred from homology"/>
<evidence type="ECO:0000256" key="3">
    <source>
        <dbReference type="ARBA" id="ARBA00022801"/>
    </source>
</evidence>
<organism evidence="9 10">
    <name type="scientific">Leeia aquatica</name>
    <dbReference type="NCBI Taxonomy" id="2725557"/>
    <lineage>
        <taxon>Bacteria</taxon>
        <taxon>Pseudomonadati</taxon>
        <taxon>Pseudomonadota</taxon>
        <taxon>Betaproteobacteria</taxon>
        <taxon>Neisseriales</taxon>
        <taxon>Leeiaceae</taxon>
        <taxon>Leeia</taxon>
    </lineage>
</organism>
<keyword evidence="7" id="KW-0472">Membrane</keyword>
<comment type="similarity">
    <text evidence="6">Belongs to the peptidase M48 family.</text>
</comment>
<gene>
    <name evidence="9" type="ORF">HF682_09990</name>
</gene>
<keyword evidence="5 6" id="KW-0482">Metalloprotease</keyword>
<feature type="transmembrane region" description="Helical" evidence="7">
    <location>
        <begin position="113"/>
        <end position="138"/>
    </location>
</feature>
<keyword evidence="4 6" id="KW-0862">Zinc</keyword>
<dbReference type="CDD" id="cd07332">
    <property type="entry name" value="M48C_Oma1_like"/>
    <property type="match status" value="1"/>
</dbReference>
<evidence type="ECO:0000256" key="4">
    <source>
        <dbReference type="ARBA" id="ARBA00022833"/>
    </source>
</evidence>
<dbReference type="Gene3D" id="3.30.2010.10">
    <property type="entry name" value="Metalloproteases ('zincins'), catalytic domain"/>
    <property type="match status" value="1"/>
</dbReference>
<keyword evidence="7" id="KW-1133">Transmembrane helix</keyword>
<dbReference type="GO" id="GO:0016020">
    <property type="term" value="C:membrane"/>
    <property type="evidence" value="ECO:0007669"/>
    <property type="project" value="TreeGrafter"/>
</dbReference>
<dbReference type="InterPro" id="IPR001915">
    <property type="entry name" value="Peptidase_M48"/>
</dbReference>
<dbReference type="GO" id="GO:0046872">
    <property type="term" value="F:metal ion binding"/>
    <property type="evidence" value="ECO:0007669"/>
    <property type="project" value="UniProtKB-KW"/>
</dbReference>
<evidence type="ECO:0000256" key="6">
    <source>
        <dbReference type="RuleBase" id="RU003983"/>
    </source>
</evidence>
<dbReference type="Proteomes" id="UP000587991">
    <property type="component" value="Unassembled WGS sequence"/>
</dbReference>
<sequence length="374" mass="40934">MRSTASLTAHSFVGQCFSPGQATGQDVLVELVPGSLVVCLPDGQRLTAPLSEVQLSRGGFNAQQWQFSWRHDGGQWMIALSDPNAQQRLRSKPPVGLEKQLASLSKAQHKANWVARIGWSVLVLVILTPLILLGLLWWQADRIASWATDRITVEQEAALGQAVFEAQKSHLRLIEQSPLQAPLEEMGQRLTKGSAYRYQWYLTDDPAINAFAIPGGIVVVNSGLVKASSSPEELAGVLAHEVQHVEQRHSLKGMVQNLGLAAIAHFALGDYSGSLPAQMATELADLKFSRDHERDADNKGFDTLLKADINPQGMVSMFEKLDQASGSAPPALLSSHPDTQERIAHLRSRLAGLQARKFTPLPYPWPKLKQSLAK</sequence>
<accession>A0A847SE86</accession>
<reference evidence="9 10" key="1">
    <citation type="submission" date="2020-04" db="EMBL/GenBank/DDBJ databases">
        <title>Draft genome of Leeia sp. IMCC25680.</title>
        <authorList>
            <person name="Song J."/>
            <person name="Cho J.-C."/>
        </authorList>
    </citation>
    <scope>NUCLEOTIDE SEQUENCE [LARGE SCALE GENOMIC DNA]</scope>
    <source>
        <strain evidence="9 10">IMCC25680</strain>
    </source>
</reference>
<dbReference type="Pfam" id="PF01435">
    <property type="entry name" value="Peptidase_M48"/>
    <property type="match status" value="1"/>
</dbReference>
<evidence type="ECO:0000256" key="2">
    <source>
        <dbReference type="ARBA" id="ARBA00022723"/>
    </source>
</evidence>
<dbReference type="EMBL" id="JABAIM010000002">
    <property type="protein sequence ID" value="NLR75488.1"/>
    <property type="molecule type" value="Genomic_DNA"/>
</dbReference>
<evidence type="ECO:0000256" key="5">
    <source>
        <dbReference type="ARBA" id="ARBA00023049"/>
    </source>
</evidence>
<evidence type="ECO:0000259" key="8">
    <source>
        <dbReference type="Pfam" id="PF01435"/>
    </source>
</evidence>
<keyword evidence="3 6" id="KW-0378">Hydrolase</keyword>
<keyword evidence="1 6" id="KW-0645">Protease</keyword>
<dbReference type="PANTHER" id="PTHR22726">
    <property type="entry name" value="METALLOENDOPEPTIDASE OMA1"/>
    <property type="match status" value="1"/>
</dbReference>
<evidence type="ECO:0000313" key="10">
    <source>
        <dbReference type="Proteomes" id="UP000587991"/>
    </source>
</evidence>
<comment type="caution">
    <text evidence="9">The sequence shown here is derived from an EMBL/GenBank/DDBJ whole genome shotgun (WGS) entry which is preliminary data.</text>
</comment>
<name>A0A847SE86_9NEIS</name>
<protein>
    <submittedName>
        <fullName evidence="9">M48 family metallopeptidase</fullName>
    </submittedName>
</protein>
<keyword evidence="2" id="KW-0479">Metal-binding</keyword>
<dbReference type="RefSeq" id="WP_168877152.1">
    <property type="nucleotide sequence ID" value="NZ_JABAIM010000002.1"/>
</dbReference>
<dbReference type="AlphaFoldDB" id="A0A847SE86"/>
<evidence type="ECO:0000256" key="1">
    <source>
        <dbReference type="ARBA" id="ARBA00022670"/>
    </source>
</evidence>
<feature type="domain" description="Peptidase M48" evidence="8">
    <location>
        <begin position="183"/>
        <end position="349"/>
    </location>
</feature>
<keyword evidence="10" id="KW-1185">Reference proteome</keyword>
<dbReference type="GO" id="GO:0004222">
    <property type="term" value="F:metalloendopeptidase activity"/>
    <property type="evidence" value="ECO:0007669"/>
    <property type="project" value="InterPro"/>
</dbReference>
<evidence type="ECO:0000256" key="7">
    <source>
        <dbReference type="SAM" id="Phobius"/>
    </source>
</evidence>